<keyword evidence="2" id="KW-1185">Reference proteome</keyword>
<name>A0ABV5Z6G3_9GAMM</name>
<dbReference type="EMBL" id="JBHLZN010000001">
    <property type="protein sequence ID" value="MFB9884837.1"/>
    <property type="molecule type" value="Genomic_DNA"/>
</dbReference>
<dbReference type="Pfam" id="PF03692">
    <property type="entry name" value="CxxCxxCC"/>
    <property type="match status" value="1"/>
</dbReference>
<organism evidence="1 2">
    <name type="scientific">Balneatrix alpica</name>
    <dbReference type="NCBI Taxonomy" id="75684"/>
    <lineage>
        <taxon>Bacteria</taxon>
        <taxon>Pseudomonadati</taxon>
        <taxon>Pseudomonadota</taxon>
        <taxon>Gammaproteobacteria</taxon>
        <taxon>Oceanospirillales</taxon>
        <taxon>Balneatrichaceae</taxon>
        <taxon>Balneatrix</taxon>
    </lineage>
</organism>
<proteinExistence type="predicted"/>
<dbReference type="PIRSF" id="PIRSF006173">
    <property type="entry name" value="UCP006173"/>
    <property type="match status" value="1"/>
</dbReference>
<dbReference type="RefSeq" id="WP_027313518.1">
    <property type="nucleotide sequence ID" value="NZ_JAUESS010000002.1"/>
</dbReference>
<dbReference type="InterPro" id="IPR008228">
    <property type="entry name" value="UCP006173"/>
</dbReference>
<accession>A0ABV5Z6G3</accession>
<reference evidence="1 2" key="1">
    <citation type="submission" date="2024-09" db="EMBL/GenBank/DDBJ databases">
        <authorList>
            <person name="Sun Q."/>
            <person name="Mori K."/>
        </authorList>
    </citation>
    <scope>NUCLEOTIDE SEQUENCE [LARGE SCALE GENOMIC DNA]</scope>
    <source>
        <strain evidence="1 2">ATCC 51285</strain>
    </source>
</reference>
<dbReference type="NCBIfam" id="NF003507">
    <property type="entry name" value="PRK05170.2-5"/>
    <property type="match status" value="1"/>
</dbReference>
<sequence length="150" mass="17195">MLRADFWHKLSLEELTPAEWEALCDGCGKCCLHKLEDEETGEVHQTRIACRELDIKKGGCLHYQDRFKRVPGCTQLTPAIAREASWLPPSCAYRLRAEGKPLPSWHPLVAGHDKLARQARARVRQLAISERVVEEHDWELFLVDISELDP</sequence>
<dbReference type="Proteomes" id="UP001589628">
    <property type="component" value="Unassembled WGS sequence"/>
</dbReference>
<protein>
    <submittedName>
        <fullName evidence="1">YcgN family cysteine cluster protein</fullName>
    </submittedName>
</protein>
<evidence type="ECO:0000313" key="1">
    <source>
        <dbReference type="EMBL" id="MFB9884837.1"/>
    </source>
</evidence>
<dbReference type="PANTHER" id="PTHR37421:SF1">
    <property type="entry name" value="UPF0260 PROTEIN YCGN"/>
    <property type="match status" value="1"/>
</dbReference>
<dbReference type="NCBIfam" id="NF003501">
    <property type="entry name" value="PRK05170.1-5"/>
    <property type="match status" value="1"/>
</dbReference>
<evidence type="ECO:0000313" key="2">
    <source>
        <dbReference type="Proteomes" id="UP001589628"/>
    </source>
</evidence>
<dbReference type="PANTHER" id="PTHR37421">
    <property type="entry name" value="UPF0260 PROTEIN YCGN"/>
    <property type="match status" value="1"/>
</dbReference>
<dbReference type="InterPro" id="IPR005358">
    <property type="entry name" value="Puta_zinc/iron-chelating_dom"/>
</dbReference>
<gene>
    <name evidence="1" type="ORF">ACFFLH_00205</name>
</gene>
<comment type="caution">
    <text evidence="1">The sequence shown here is derived from an EMBL/GenBank/DDBJ whole genome shotgun (WGS) entry which is preliminary data.</text>
</comment>